<evidence type="ECO:0000313" key="3">
    <source>
        <dbReference type="EMBL" id="VDP82842.1"/>
    </source>
</evidence>
<dbReference type="WBParaSite" id="ECPE_0000816101-mRNA-1">
    <property type="protein sequence ID" value="ECPE_0000816101-mRNA-1"/>
    <property type="gene ID" value="ECPE_0000816101"/>
</dbReference>
<keyword evidence="1" id="KW-0175">Coiled coil</keyword>
<organism evidence="5">
    <name type="scientific">Echinostoma caproni</name>
    <dbReference type="NCBI Taxonomy" id="27848"/>
    <lineage>
        <taxon>Eukaryota</taxon>
        <taxon>Metazoa</taxon>
        <taxon>Spiralia</taxon>
        <taxon>Lophotrochozoa</taxon>
        <taxon>Platyhelminthes</taxon>
        <taxon>Trematoda</taxon>
        <taxon>Digenea</taxon>
        <taxon>Plagiorchiida</taxon>
        <taxon>Echinostomata</taxon>
        <taxon>Echinostomatoidea</taxon>
        <taxon>Echinostomatidae</taxon>
        <taxon>Echinostoma</taxon>
    </lineage>
</organism>
<keyword evidence="4" id="KW-1185">Reference proteome</keyword>
<reference evidence="5" key="1">
    <citation type="submission" date="2016-06" db="UniProtKB">
        <authorList>
            <consortium name="WormBaseParasite"/>
        </authorList>
    </citation>
    <scope>IDENTIFICATION</scope>
</reference>
<dbReference type="Proteomes" id="UP000272942">
    <property type="component" value="Unassembled WGS sequence"/>
</dbReference>
<dbReference type="InterPro" id="IPR032755">
    <property type="entry name" value="TSNAXIP1_N"/>
</dbReference>
<name>A0A183AMF4_9TREM</name>
<gene>
    <name evidence="3" type="ORF">ECPE_LOCUS8139</name>
</gene>
<reference evidence="3 4" key="2">
    <citation type="submission" date="2018-11" db="EMBL/GenBank/DDBJ databases">
        <authorList>
            <consortium name="Pathogen Informatics"/>
        </authorList>
    </citation>
    <scope>NUCLEOTIDE SEQUENCE [LARGE SCALE GENOMIC DNA]</scope>
    <source>
        <strain evidence="3 4">Egypt</strain>
    </source>
</reference>
<evidence type="ECO:0000259" key="2">
    <source>
        <dbReference type="Pfam" id="PF15739"/>
    </source>
</evidence>
<dbReference type="OrthoDB" id="261426at2759"/>
<feature type="domain" description="Translin-associated factor X-interacting protein 1 N-terminal" evidence="2">
    <location>
        <begin position="49"/>
        <end position="115"/>
    </location>
</feature>
<sequence length="127" mass="14881">MSEERSVIAKIQEAQASLVEYGYKRRGGIPADLQKLPPVKKPRFLEILEARINKEKAKFRVVEGKPDPLRLQIYREIFTIFIQTCVYYGPLLARIKAEYESYLVYVQDQLKKLQPIRVSSFEVFDLE</sequence>
<evidence type="ECO:0000313" key="5">
    <source>
        <dbReference type="WBParaSite" id="ECPE_0000816101-mRNA-1"/>
    </source>
</evidence>
<evidence type="ECO:0000313" key="4">
    <source>
        <dbReference type="Proteomes" id="UP000272942"/>
    </source>
</evidence>
<accession>A0A183AMF4</accession>
<proteinExistence type="predicted"/>
<dbReference type="AlphaFoldDB" id="A0A183AMF4"/>
<dbReference type="EMBL" id="UZAN01045560">
    <property type="protein sequence ID" value="VDP82842.1"/>
    <property type="molecule type" value="Genomic_DNA"/>
</dbReference>
<protein>
    <submittedName>
        <fullName evidence="5">TSNAXIP1_N domain-containing protein</fullName>
    </submittedName>
</protein>
<dbReference type="Pfam" id="PF15739">
    <property type="entry name" value="TSNAXIP1_N"/>
    <property type="match status" value="1"/>
</dbReference>
<evidence type="ECO:0000256" key="1">
    <source>
        <dbReference type="ARBA" id="ARBA00023054"/>
    </source>
</evidence>